<dbReference type="FunFam" id="1.10.472.80:FF:000043">
    <property type="entry name" value="Pollux, isoform A"/>
    <property type="match status" value="1"/>
</dbReference>
<evidence type="ECO:0000259" key="5">
    <source>
        <dbReference type="PROSITE" id="PS50086"/>
    </source>
</evidence>
<keyword evidence="1" id="KW-0343">GTPase activation</keyword>
<dbReference type="PROSITE" id="PS50086">
    <property type="entry name" value="TBC_RABGAP"/>
    <property type="match status" value="1"/>
</dbReference>
<feature type="compositionally biased region" description="Low complexity" evidence="4">
    <location>
        <begin position="981"/>
        <end position="995"/>
    </location>
</feature>
<dbReference type="SUPFAM" id="SSF47923">
    <property type="entry name" value="Ypt/Rab-GAP domain of gyp1p"/>
    <property type="match status" value="2"/>
</dbReference>
<evidence type="ECO:0000313" key="7">
    <source>
        <dbReference type="Proteomes" id="UP001367676"/>
    </source>
</evidence>
<evidence type="ECO:0000256" key="3">
    <source>
        <dbReference type="SAM" id="Coils"/>
    </source>
</evidence>
<dbReference type="InterPro" id="IPR021785">
    <property type="entry name" value="DUF3350"/>
</dbReference>
<dbReference type="Gene3D" id="1.10.8.270">
    <property type="entry name" value="putative rabgap domain of human tbc1 domain family member 14 like domains"/>
    <property type="match status" value="1"/>
</dbReference>
<evidence type="ECO:0000256" key="4">
    <source>
        <dbReference type="SAM" id="MobiDB-lite"/>
    </source>
</evidence>
<comment type="caution">
    <text evidence="6">The sequence shown here is derived from an EMBL/GenBank/DDBJ whole genome shotgun (WGS) entry which is preliminary data.</text>
</comment>
<dbReference type="AlphaFoldDB" id="A0AAN9TC40"/>
<evidence type="ECO:0000256" key="2">
    <source>
        <dbReference type="ARBA" id="ARBA00022553"/>
    </source>
</evidence>
<dbReference type="InterPro" id="IPR050302">
    <property type="entry name" value="Rab_GAP_TBC_domain"/>
</dbReference>
<feature type="domain" description="Rab-GAP TBC" evidence="5">
    <location>
        <begin position="539"/>
        <end position="736"/>
    </location>
</feature>
<dbReference type="Pfam" id="PF11830">
    <property type="entry name" value="DUF3350"/>
    <property type="match status" value="1"/>
</dbReference>
<name>A0AAN9TC40_9HEMI</name>
<organism evidence="6 7">
    <name type="scientific">Parthenolecanium corni</name>
    <dbReference type="NCBI Taxonomy" id="536013"/>
    <lineage>
        <taxon>Eukaryota</taxon>
        <taxon>Metazoa</taxon>
        <taxon>Ecdysozoa</taxon>
        <taxon>Arthropoda</taxon>
        <taxon>Hexapoda</taxon>
        <taxon>Insecta</taxon>
        <taxon>Pterygota</taxon>
        <taxon>Neoptera</taxon>
        <taxon>Paraneoptera</taxon>
        <taxon>Hemiptera</taxon>
        <taxon>Sternorrhyncha</taxon>
        <taxon>Coccoidea</taxon>
        <taxon>Coccidae</taxon>
        <taxon>Parthenolecanium</taxon>
    </lineage>
</organism>
<dbReference type="GO" id="GO:0005096">
    <property type="term" value="F:GTPase activator activity"/>
    <property type="evidence" value="ECO:0007669"/>
    <property type="project" value="UniProtKB-KW"/>
</dbReference>
<dbReference type="Gene3D" id="1.10.472.80">
    <property type="entry name" value="Ypt/Rab-GAP domain of gyp1p, domain 3"/>
    <property type="match status" value="1"/>
</dbReference>
<dbReference type="Gene3D" id="1.10.10.2750">
    <property type="match status" value="1"/>
</dbReference>
<feature type="compositionally biased region" description="Polar residues" evidence="4">
    <location>
        <begin position="970"/>
        <end position="979"/>
    </location>
</feature>
<reference evidence="6 7" key="1">
    <citation type="submission" date="2024-03" db="EMBL/GenBank/DDBJ databases">
        <title>Adaptation during the transition from Ophiocordyceps entomopathogen to insect associate is accompanied by gene loss and intensified selection.</title>
        <authorList>
            <person name="Ward C.M."/>
            <person name="Onetto C.A."/>
            <person name="Borneman A.R."/>
        </authorList>
    </citation>
    <scope>NUCLEOTIDE SEQUENCE [LARGE SCALE GENOMIC DNA]</scope>
    <source>
        <strain evidence="6">AWRI1</strain>
        <tissue evidence="6">Single Adult Female</tissue>
    </source>
</reference>
<dbReference type="InterPro" id="IPR000195">
    <property type="entry name" value="Rab-GAP-TBC_dom"/>
</dbReference>
<keyword evidence="7" id="KW-1185">Reference proteome</keyword>
<dbReference type="SMART" id="SM00164">
    <property type="entry name" value="TBC"/>
    <property type="match status" value="1"/>
</dbReference>
<feature type="compositionally biased region" description="Polar residues" evidence="4">
    <location>
        <begin position="1151"/>
        <end position="1162"/>
    </location>
</feature>
<dbReference type="SUPFAM" id="SSF50729">
    <property type="entry name" value="PH domain-like"/>
    <property type="match status" value="1"/>
</dbReference>
<dbReference type="PANTHER" id="PTHR47219">
    <property type="entry name" value="RAB GTPASE-ACTIVATING PROTEIN 1-LIKE"/>
    <property type="match status" value="1"/>
</dbReference>
<feature type="region of interest" description="Disordered" evidence="4">
    <location>
        <begin position="970"/>
        <end position="1009"/>
    </location>
</feature>
<feature type="compositionally biased region" description="Polar residues" evidence="4">
    <location>
        <begin position="331"/>
        <end position="352"/>
    </location>
</feature>
<dbReference type="FunFam" id="1.10.10.2750:FF:000002">
    <property type="entry name" value="TBC1 domain family member 4"/>
    <property type="match status" value="1"/>
</dbReference>
<feature type="region of interest" description="Disordered" evidence="4">
    <location>
        <begin position="1182"/>
        <end position="1201"/>
    </location>
</feature>
<dbReference type="Proteomes" id="UP001367676">
    <property type="component" value="Unassembled WGS sequence"/>
</dbReference>
<dbReference type="Pfam" id="PF00566">
    <property type="entry name" value="RabGAP-TBC"/>
    <property type="match status" value="1"/>
</dbReference>
<dbReference type="SMART" id="SM00462">
    <property type="entry name" value="PTB"/>
    <property type="match status" value="1"/>
</dbReference>
<keyword evidence="2" id="KW-0597">Phosphoprotein</keyword>
<feature type="region of interest" description="Disordered" evidence="4">
    <location>
        <begin position="327"/>
        <end position="352"/>
    </location>
</feature>
<protein>
    <recommendedName>
        <fullName evidence="5">Rab-GAP TBC domain-containing protein</fullName>
    </recommendedName>
</protein>
<dbReference type="InterPro" id="IPR006020">
    <property type="entry name" value="PTB/PI_dom"/>
</dbReference>
<sequence length="1201" mass="135499">MFGGGRTDDGIKPLAMVGRSVSNASSLTSLCTDISPSSSHFFEVLYIGKVRVSNRKITESFIDAALIRFRTNELKNHFMNNGYHDLRRPSSHANFSDDLKQNRTMVFHVGRTDLRLISPDRKEVLLHKQLKDIINCIQAKDEPDHFGVICRDPNNLNAYLGYVFKCESDSVVSEIIGAIKQTYAVDNKKKTRMPQIMSCNHCPMVWFQKLQTEIDGLEDQMVQNTILKRIEELPEDEQELVLNKLNASASVSIVDDNCAEQNQLLLTLLKAHCEGKQSKHVHDTVENRHEFLNHYLGGGQIFQRAKRSLTSSFDQLLKRKASKDDFGIANKENNFPSRSSSTKDINLPTSSSSLDSVDEVRSISAPIPTISSLNDEGFVEKLVSEPTTPPKGLSSPKTKREIFLQVGTSPRLSIAPATDVETDSNEQETGSWRHVIFKNVITPNKHTRVKELPKRTKDKAELRSLWKKAINQQILLIRMEKENAKLYASQEEATMKRIKLEYDDICSYAKENTEVWETILDRSDRKFDDQMLLQAMKRGVPKSKRGEVWLFLAEQYCSKTAPPVDTTKFPKYNVPYGQLLKELTSQQHAILIDLGRTFPNHSYFMSPLGPGQLALYNLLKAYSLLDEEVGYCQGLSFIAGILLMHMSEVEAFSMLRHLMFRRNLRQQYLPDMAGLQIQLYQLTRLLKDHLPQLYDHFDKHEISPILYAAPWILTIFASQFPLGFVVRIFDLIFLEGSGVLFKVILALLSYHIDSLLNCDGFEQIMDYLKITVPEIDKSVMDVVTKTVTSTDVSKQLLEYGVEYNVLQEELATPRPEAKKLKQMEEMNRALMEKNKSLTEQLEIALSNNSRLETVRVKHLSQINKFESEVRALEVTVNTLGNFISTLAYGRTEIEIPNDVLRILSQLNFAERRRSLPKASLTDLNSDSDSSKDQHITLGQLKSNSLSPKSASSYFSKSFDQIRQQKLNLLANSGNGSKDSCSPANNNPNQLSSSSSPPRPDVAEKTSFTKSLSDTRNLKFDRIVEESSDRTQSLGRTLTNHDLETLKLFQKNYSKEQRSGEPIRGRLLKSSHSSFELGTANGLQPDVELPAAPAVSDAQYHPLSCGGIHISYSESKKLKSLRPSRIKSEVQINVPRNFRYSTESGEDEGSVNGHSCNENNNDSAFDESIESIDSNGNLADKVESTANAVRDSKMSNADVTIS</sequence>
<feature type="coiled-coil region" evidence="3">
    <location>
        <begin position="820"/>
        <end position="854"/>
    </location>
</feature>
<gene>
    <name evidence="6" type="ORF">V9T40_013953</name>
</gene>
<dbReference type="Gene3D" id="2.30.29.30">
    <property type="entry name" value="Pleckstrin-homology domain (PH domain)/Phosphotyrosine-binding domain (PTB)"/>
    <property type="match status" value="1"/>
</dbReference>
<dbReference type="Pfam" id="PF00640">
    <property type="entry name" value="PID"/>
    <property type="match status" value="1"/>
</dbReference>
<dbReference type="InterPro" id="IPR011993">
    <property type="entry name" value="PH-like_dom_sf"/>
</dbReference>
<dbReference type="FunFam" id="1.10.8.270:FF:000001">
    <property type="entry name" value="TBC1 domain family member 1"/>
    <property type="match status" value="1"/>
</dbReference>
<evidence type="ECO:0000313" key="6">
    <source>
        <dbReference type="EMBL" id="KAK7582508.1"/>
    </source>
</evidence>
<dbReference type="EMBL" id="JBBCAQ010000033">
    <property type="protein sequence ID" value="KAK7582508.1"/>
    <property type="molecule type" value="Genomic_DNA"/>
</dbReference>
<dbReference type="InterPro" id="IPR035969">
    <property type="entry name" value="Rab-GAP_TBC_sf"/>
</dbReference>
<proteinExistence type="predicted"/>
<keyword evidence="3" id="KW-0175">Coiled coil</keyword>
<feature type="region of interest" description="Disordered" evidence="4">
    <location>
        <begin position="1138"/>
        <end position="1177"/>
    </location>
</feature>
<evidence type="ECO:0000256" key="1">
    <source>
        <dbReference type="ARBA" id="ARBA00022468"/>
    </source>
</evidence>
<dbReference type="PANTHER" id="PTHR47219:SF16">
    <property type="entry name" value="GTPASE ACTIVATING PROTEIN"/>
    <property type="match status" value="1"/>
</dbReference>
<dbReference type="CDD" id="cd01269">
    <property type="entry name" value="PTB_TBC1D1_like"/>
    <property type="match status" value="1"/>
</dbReference>
<accession>A0AAN9TC40</accession>